<dbReference type="InterPro" id="IPR038607">
    <property type="entry name" value="PhoD-like_sf"/>
</dbReference>
<dbReference type="STRING" id="1806994.A0A507BTR9"/>
<evidence type="ECO:0000313" key="5">
    <source>
        <dbReference type="Proteomes" id="UP000319731"/>
    </source>
</evidence>
<evidence type="ECO:0008006" key="6">
    <source>
        <dbReference type="Google" id="ProtNLM"/>
    </source>
</evidence>
<sequence>MQRLLKRWTRKTRKDTARLDVVMGENEALSVKFLHGVASGDPTSHSVILWTKLTPSNVQNPILVQYEIFADDASDTSTPRTRIQYGTVSTNIDVDYTVKVDVKGLQPSTRYFYQFLSLSSPTQDAQNTTVIAKSVMGSTKTLPDKDADVAQIKIVVVSCCNLAWGFFNGYASAARHEDIVLVVHLGDYIYEYAHGEYGDGAPMGRIPLPNRHLQNLQDYRTRHAQYKMDPDVQELHLNTPMIALGKLADLIMLDTRIEGRDENAWSRKVVGDANRTIMGNDQEQWLHNELVTSQSRGAQWRLLGNQVVFSPLKAWGHMLNPDAWDGYPANRQRLLDVMKNGNIDNNVFITGDIHAAFGFDVTLHPTRPSHYNASTGKGSVAVELVTPSIASGSPLENIPLIGDRLEKPAVRLVKKMEPHVKYTDLLRHGYMLITLTPEVLQSDFWFSDTIKRSDASESLGASVFVERGANRITRVVQYPLKRVKLNERGRRREITASAHGTDDMRAAELCVNKIQIVSRVTADLNVSGSWVGSEADEGRPQIRWKTTNVLLIAATYLLQPLMTENTPSEAFNPNQPITPRNPIISHLKLPHTYEIAPYVPTTATQSIPKPSEPDLLYPSEQHLKQKRQNLPPSPFIFQSPDPNASPIPSTLPSPTPVNLLPDIVPDQPLNSPYASLLPSTPKSATQCVVTLLQGVTNQRDACGYPACLRGINVNALKQGSTQAIALGVCITRGTLNAQFDTYNIAPFYASLLESICPDMSTIYNFLVDGLVMSLSPRAFAYSDIVPAVTTSGECTTRNPVTQRRCAAEVSANSVNVLANYLVNVSAGAPSLLDMKATECTTCAQLLYGTPGMYPANATFLSGSQHVAGTDYQNLAVAAIETVCGPAFMNSSVPLRIGSPLNSSSSLDLIPQYLILVLALILMLMVHRA</sequence>
<dbReference type="InterPro" id="IPR052900">
    <property type="entry name" value="Phospholipid_Metab_Enz"/>
</dbReference>
<feature type="domain" description="Phospholipase D N-terminal" evidence="3">
    <location>
        <begin position="35"/>
        <end position="128"/>
    </location>
</feature>
<dbReference type="InterPro" id="IPR018946">
    <property type="entry name" value="PhoD-like_MPP"/>
</dbReference>
<comment type="caution">
    <text evidence="4">The sequence shown here is derived from an EMBL/GenBank/DDBJ whole genome shotgun (WGS) entry which is preliminary data.</text>
</comment>
<dbReference type="GeneID" id="42007207"/>
<keyword evidence="5" id="KW-1185">Reference proteome</keyword>
<accession>A0A507BTR9</accession>
<evidence type="ECO:0000313" key="4">
    <source>
        <dbReference type="EMBL" id="TPX30459.1"/>
    </source>
</evidence>
<name>A0A507BTR9_9FUNG</name>
<feature type="domain" description="PhoD-like phosphatase metallophosphatase" evidence="2">
    <location>
        <begin position="243"/>
        <end position="444"/>
    </location>
</feature>
<keyword evidence="1" id="KW-0812">Transmembrane</keyword>
<reference evidence="4 5" key="1">
    <citation type="journal article" date="2019" name="Sci. Rep.">
        <title>Comparative genomics of chytrid fungi reveal insights into the obligate biotrophic and pathogenic lifestyle of Synchytrium endobioticum.</title>
        <authorList>
            <person name="van de Vossenberg B.T.L.H."/>
            <person name="Warris S."/>
            <person name="Nguyen H.D.T."/>
            <person name="van Gent-Pelzer M.P.E."/>
            <person name="Joly D.L."/>
            <person name="van de Geest H.C."/>
            <person name="Bonants P.J.M."/>
            <person name="Smith D.S."/>
            <person name="Levesque C.A."/>
            <person name="van der Lee T.A.J."/>
        </authorList>
    </citation>
    <scope>NUCLEOTIDE SEQUENCE [LARGE SCALE GENOMIC DNA]</scope>
    <source>
        <strain evidence="4 5">JEL517</strain>
    </source>
</reference>
<evidence type="ECO:0000259" key="2">
    <source>
        <dbReference type="Pfam" id="PF09423"/>
    </source>
</evidence>
<dbReference type="InterPro" id="IPR029052">
    <property type="entry name" value="Metallo-depent_PP-like"/>
</dbReference>
<dbReference type="SUPFAM" id="SSF56300">
    <property type="entry name" value="Metallo-dependent phosphatases"/>
    <property type="match status" value="1"/>
</dbReference>
<dbReference type="Gene3D" id="3.60.21.70">
    <property type="entry name" value="PhoD-like phosphatase"/>
    <property type="match status" value="2"/>
</dbReference>
<dbReference type="RefSeq" id="XP_031022120.1">
    <property type="nucleotide sequence ID" value="XM_031171910.1"/>
</dbReference>
<proteinExistence type="predicted"/>
<dbReference type="Pfam" id="PF16655">
    <property type="entry name" value="PhoD_N"/>
    <property type="match status" value="1"/>
</dbReference>
<dbReference type="PANTHER" id="PTHR43606:SF7">
    <property type="entry name" value="PHOSPHATASE, PUTATIVE (AFU_ORTHOLOGUE AFUA_6G08710)-RELATED"/>
    <property type="match status" value="1"/>
</dbReference>
<keyword evidence="1" id="KW-1133">Transmembrane helix</keyword>
<dbReference type="InterPro" id="IPR032093">
    <property type="entry name" value="PhoD_N"/>
</dbReference>
<dbReference type="Proteomes" id="UP000319731">
    <property type="component" value="Unassembled WGS sequence"/>
</dbReference>
<dbReference type="Pfam" id="PF09423">
    <property type="entry name" value="PhoD"/>
    <property type="match status" value="1"/>
</dbReference>
<dbReference type="Gene3D" id="2.60.40.380">
    <property type="entry name" value="Purple acid phosphatase-like, N-terminal"/>
    <property type="match status" value="1"/>
</dbReference>
<evidence type="ECO:0000256" key="1">
    <source>
        <dbReference type="SAM" id="Phobius"/>
    </source>
</evidence>
<gene>
    <name evidence="4" type="ORF">SmJEL517_g05984</name>
</gene>
<protein>
    <recommendedName>
        <fullName evidence="6">PhoD-like phosphatase metallophosphatase domain-containing protein</fullName>
    </recommendedName>
</protein>
<evidence type="ECO:0000259" key="3">
    <source>
        <dbReference type="Pfam" id="PF16655"/>
    </source>
</evidence>
<dbReference type="AlphaFoldDB" id="A0A507BTR9"/>
<dbReference type="PANTHER" id="PTHR43606">
    <property type="entry name" value="PHOSPHATASE, PUTATIVE (AFU_ORTHOLOGUE AFUA_6G08710)-RELATED"/>
    <property type="match status" value="1"/>
</dbReference>
<organism evidence="4 5">
    <name type="scientific">Synchytrium microbalum</name>
    <dbReference type="NCBI Taxonomy" id="1806994"/>
    <lineage>
        <taxon>Eukaryota</taxon>
        <taxon>Fungi</taxon>
        <taxon>Fungi incertae sedis</taxon>
        <taxon>Chytridiomycota</taxon>
        <taxon>Chytridiomycota incertae sedis</taxon>
        <taxon>Chytridiomycetes</taxon>
        <taxon>Synchytriales</taxon>
        <taxon>Synchytriaceae</taxon>
        <taxon>Synchytrium</taxon>
    </lineage>
</organism>
<keyword evidence="1" id="KW-0472">Membrane</keyword>
<feature type="transmembrane region" description="Helical" evidence="1">
    <location>
        <begin position="908"/>
        <end position="925"/>
    </location>
</feature>
<dbReference type="OrthoDB" id="9992270at2759"/>
<dbReference type="EMBL" id="QEAO01000069">
    <property type="protein sequence ID" value="TPX30459.1"/>
    <property type="molecule type" value="Genomic_DNA"/>
</dbReference>
<dbReference type="CDD" id="cd07389">
    <property type="entry name" value="MPP_PhoD"/>
    <property type="match status" value="1"/>
</dbReference>